<protein>
    <submittedName>
        <fullName evidence="2">Uncharacterized protein</fullName>
    </submittedName>
</protein>
<evidence type="ECO:0000313" key="3">
    <source>
        <dbReference type="Proteomes" id="UP000823388"/>
    </source>
</evidence>
<evidence type="ECO:0000313" key="2">
    <source>
        <dbReference type="EMBL" id="KAG2534998.1"/>
    </source>
</evidence>
<feature type="region of interest" description="Disordered" evidence="1">
    <location>
        <begin position="1"/>
        <end position="126"/>
    </location>
</feature>
<evidence type="ECO:0000256" key="1">
    <source>
        <dbReference type="SAM" id="MobiDB-lite"/>
    </source>
</evidence>
<reference evidence="2 3" key="1">
    <citation type="submission" date="2020-05" db="EMBL/GenBank/DDBJ databases">
        <title>WGS assembly of Panicum virgatum.</title>
        <authorList>
            <person name="Lovell J.T."/>
            <person name="Jenkins J."/>
            <person name="Shu S."/>
            <person name="Juenger T.E."/>
            <person name="Schmutz J."/>
        </authorList>
    </citation>
    <scope>NUCLEOTIDE SEQUENCE [LARGE SCALE GENOMIC DNA]</scope>
    <source>
        <strain evidence="3">cv. AP13</strain>
    </source>
</reference>
<feature type="compositionally biased region" description="Low complexity" evidence="1">
    <location>
        <begin position="52"/>
        <end position="64"/>
    </location>
</feature>
<sequence>MRGPHKIINSPPLAPIHGGSSSRLQPPPCAPIHGGGSSRLQGPRRGGCRHPSAAAGCSPSASSSLVPLDEQSSLASRRGPDHPTPHSQSPSLPSCALPPPPSSLPRQQIRRPWLRKQQAPKWPWLRSGIARRRPRCLVPRGRTGLPLHLAERAAAGPPRRGGGRRPRCPARWEGRGGGSLEDQRKR</sequence>
<dbReference type="EMBL" id="CM029054">
    <property type="protein sequence ID" value="KAG2534998.1"/>
    <property type="molecule type" value="Genomic_DNA"/>
</dbReference>
<dbReference type="AlphaFoldDB" id="A0A8T0ME55"/>
<organism evidence="2 3">
    <name type="scientific">Panicum virgatum</name>
    <name type="common">Blackwell switchgrass</name>
    <dbReference type="NCBI Taxonomy" id="38727"/>
    <lineage>
        <taxon>Eukaryota</taxon>
        <taxon>Viridiplantae</taxon>
        <taxon>Streptophyta</taxon>
        <taxon>Embryophyta</taxon>
        <taxon>Tracheophyta</taxon>
        <taxon>Spermatophyta</taxon>
        <taxon>Magnoliopsida</taxon>
        <taxon>Liliopsida</taxon>
        <taxon>Poales</taxon>
        <taxon>Poaceae</taxon>
        <taxon>PACMAD clade</taxon>
        <taxon>Panicoideae</taxon>
        <taxon>Panicodae</taxon>
        <taxon>Paniceae</taxon>
        <taxon>Panicinae</taxon>
        <taxon>Panicum</taxon>
        <taxon>Panicum sect. Hiantes</taxon>
    </lineage>
</organism>
<gene>
    <name evidence="2" type="ORF">PVAP13_9NG043200</name>
</gene>
<proteinExistence type="predicted"/>
<feature type="region of interest" description="Disordered" evidence="1">
    <location>
        <begin position="148"/>
        <end position="186"/>
    </location>
</feature>
<name>A0A8T0ME55_PANVG</name>
<dbReference type="Proteomes" id="UP000823388">
    <property type="component" value="Chromosome 9N"/>
</dbReference>
<keyword evidence="3" id="KW-1185">Reference proteome</keyword>
<comment type="caution">
    <text evidence="2">The sequence shown here is derived from an EMBL/GenBank/DDBJ whole genome shotgun (WGS) entry which is preliminary data.</text>
</comment>
<accession>A0A8T0ME55</accession>